<gene>
    <name evidence="2" type="ORF">ODALV1_LOCUS26303</name>
</gene>
<accession>A0ABP1RV17</accession>
<evidence type="ECO:0008006" key="4">
    <source>
        <dbReference type="Google" id="ProtNLM"/>
    </source>
</evidence>
<evidence type="ECO:0000256" key="1">
    <source>
        <dbReference type="SAM" id="MobiDB-lite"/>
    </source>
</evidence>
<dbReference type="Gene3D" id="3.10.20.90">
    <property type="entry name" value="Phosphatidylinositol 3-kinase Catalytic Subunit, Chain A, domain 1"/>
    <property type="match status" value="1"/>
</dbReference>
<keyword evidence="3" id="KW-1185">Reference proteome</keyword>
<name>A0ABP1RV17_9HEXA</name>
<dbReference type="CDD" id="cd01763">
    <property type="entry name" value="Ubl_SUMO_like"/>
    <property type="match status" value="1"/>
</dbReference>
<dbReference type="EMBL" id="CAXLJM020000110">
    <property type="protein sequence ID" value="CAL8136134.1"/>
    <property type="molecule type" value="Genomic_DNA"/>
</dbReference>
<organism evidence="2 3">
    <name type="scientific">Orchesella dallaii</name>
    <dbReference type="NCBI Taxonomy" id="48710"/>
    <lineage>
        <taxon>Eukaryota</taxon>
        <taxon>Metazoa</taxon>
        <taxon>Ecdysozoa</taxon>
        <taxon>Arthropoda</taxon>
        <taxon>Hexapoda</taxon>
        <taxon>Collembola</taxon>
        <taxon>Entomobryomorpha</taxon>
        <taxon>Entomobryoidea</taxon>
        <taxon>Orchesellidae</taxon>
        <taxon>Orchesellinae</taxon>
        <taxon>Orchesella</taxon>
    </lineage>
</organism>
<sequence>MSSSDSENALASPPPVAGASAESTNAIAMKPKLTIAVASKNGNCVCVKCRPSVTIKQLAELYAKLTKTPLSQVHLSYNKCFRVDYETLEDAGVENNKIVEVHSNLWESGYPTVEYLFHK</sequence>
<protein>
    <recommendedName>
        <fullName evidence="4">Ubiquitin-like domain-containing protein</fullName>
    </recommendedName>
</protein>
<evidence type="ECO:0000313" key="3">
    <source>
        <dbReference type="Proteomes" id="UP001642540"/>
    </source>
</evidence>
<proteinExistence type="predicted"/>
<feature type="region of interest" description="Disordered" evidence="1">
    <location>
        <begin position="1"/>
        <end position="23"/>
    </location>
</feature>
<comment type="caution">
    <text evidence="2">The sequence shown here is derived from an EMBL/GenBank/DDBJ whole genome shotgun (WGS) entry which is preliminary data.</text>
</comment>
<reference evidence="2 3" key="1">
    <citation type="submission" date="2024-08" db="EMBL/GenBank/DDBJ databases">
        <authorList>
            <person name="Cucini C."/>
            <person name="Frati F."/>
        </authorList>
    </citation>
    <scope>NUCLEOTIDE SEQUENCE [LARGE SCALE GENOMIC DNA]</scope>
</reference>
<dbReference type="InterPro" id="IPR029071">
    <property type="entry name" value="Ubiquitin-like_domsf"/>
</dbReference>
<dbReference type="SUPFAM" id="SSF54236">
    <property type="entry name" value="Ubiquitin-like"/>
    <property type="match status" value="1"/>
</dbReference>
<evidence type="ECO:0000313" key="2">
    <source>
        <dbReference type="EMBL" id="CAL8136134.1"/>
    </source>
</evidence>
<dbReference type="Proteomes" id="UP001642540">
    <property type="component" value="Unassembled WGS sequence"/>
</dbReference>